<evidence type="ECO:0000256" key="1">
    <source>
        <dbReference type="SAM" id="MobiDB-lite"/>
    </source>
</evidence>
<reference evidence="2 4" key="2">
    <citation type="journal article" date="2013" name="Nature">
        <title>Insights into bilaterian evolution from three spiralian genomes.</title>
        <authorList>
            <person name="Simakov O."/>
            <person name="Marletaz F."/>
            <person name="Cho S.J."/>
            <person name="Edsinger-Gonzales E."/>
            <person name="Havlak P."/>
            <person name="Hellsten U."/>
            <person name="Kuo D.H."/>
            <person name="Larsson T."/>
            <person name="Lv J."/>
            <person name="Arendt D."/>
            <person name="Savage R."/>
            <person name="Osoegawa K."/>
            <person name="de Jong P."/>
            <person name="Grimwood J."/>
            <person name="Chapman J.A."/>
            <person name="Shapiro H."/>
            <person name="Aerts A."/>
            <person name="Otillar R.P."/>
            <person name="Terry A.Y."/>
            <person name="Boore J.L."/>
            <person name="Grigoriev I.V."/>
            <person name="Lindberg D.R."/>
            <person name="Seaver E.C."/>
            <person name="Weisblat D.A."/>
            <person name="Putnam N.H."/>
            <person name="Rokhsar D.S."/>
        </authorList>
    </citation>
    <scope>NUCLEOTIDE SEQUENCE</scope>
    <source>
        <strain evidence="2 4">I ESC-2004</strain>
    </source>
</reference>
<dbReference type="EMBL" id="AMQN01007053">
    <property type="status" value="NOT_ANNOTATED_CDS"/>
    <property type="molecule type" value="Genomic_DNA"/>
</dbReference>
<organism evidence="2">
    <name type="scientific">Capitella teleta</name>
    <name type="common">Polychaete worm</name>
    <dbReference type="NCBI Taxonomy" id="283909"/>
    <lineage>
        <taxon>Eukaryota</taxon>
        <taxon>Metazoa</taxon>
        <taxon>Spiralia</taxon>
        <taxon>Lophotrochozoa</taxon>
        <taxon>Annelida</taxon>
        <taxon>Polychaeta</taxon>
        <taxon>Sedentaria</taxon>
        <taxon>Scolecida</taxon>
        <taxon>Capitellidae</taxon>
        <taxon>Capitella</taxon>
    </lineage>
</organism>
<proteinExistence type="predicted"/>
<dbReference type="EnsemblMetazoa" id="CapteT204108">
    <property type="protein sequence ID" value="CapteP204108"/>
    <property type="gene ID" value="CapteG204108"/>
</dbReference>
<sequence>MSLSSSLIALCQSQEPHINNLNDVGYRLQEEEKPCAYNDLLTALSLKQRPYPRLAITRSNKFSPSDDFVGPVQLERPTRAMPLEPVHVKSGKQSSVGKNRPSGIPFDLPRWNYNIGDDRKKACGRAFGVEPPKVSEGFWKSMKLTQGEIQLRNRQTKSSVVSKRAPPTSNPGQNLQKSMLKVFPAVTVPNPRACSYSPTFTRKRSHSSMVTELNSTCMTSFITHSEDVDDPDRLNDAQIEKLFAYQLQQANNALQSDTDVKIECARPKSKVGAIEIALKAARRDMKGEGTMPPIDNLPTNHWTSSSRTSVNEVVADENQSPVINREKSSRNTKHDMNQPTCISKSLTLFSMSLPGEPVKTPITKSTKLYKSCMKQSGRTGRLVTNNWADEDVHDILLRSSPSEPTSDFTKENLSPGAHCRSPIRLPNIAFKDAGYESACCSDEYMSNDDADYCVLKLSHRRPSGKSKGSVECSPSSPGEARLNAAHVCHCFE</sequence>
<dbReference type="HOGENOM" id="CLU_554597_0_0_1"/>
<reference evidence="3" key="3">
    <citation type="submission" date="2015-06" db="UniProtKB">
        <authorList>
            <consortium name="EnsemblMetazoa"/>
        </authorList>
    </citation>
    <scope>IDENTIFICATION</scope>
</reference>
<evidence type="ECO:0000313" key="4">
    <source>
        <dbReference type="Proteomes" id="UP000014760"/>
    </source>
</evidence>
<dbReference type="EMBL" id="KB299856">
    <property type="protein sequence ID" value="ELU07497.1"/>
    <property type="molecule type" value="Genomic_DNA"/>
</dbReference>
<dbReference type="AlphaFoldDB" id="R7UU98"/>
<name>R7UU98_CAPTE</name>
<keyword evidence="4" id="KW-1185">Reference proteome</keyword>
<reference evidence="4" key="1">
    <citation type="submission" date="2012-12" db="EMBL/GenBank/DDBJ databases">
        <authorList>
            <person name="Hellsten U."/>
            <person name="Grimwood J."/>
            <person name="Chapman J.A."/>
            <person name="Shapiro H."/>
            <person name="Aerts A."/>
            <person name="Otillar R.P."/>
            <person name="Terry A.Y."/>
            <person name="Boore J.L."/>
            <person name="Simakov O."/>
            <person name="Marletaz F."/>
            <person name="Cho S.-J."/>
            <person name="Edsinger-Gonzales E."/>
            <person name="Havlak P."/>
            <person name="Kuo D.-H."/>
            <person name="Larsson T."/>
            <person name="Lv J."/>
            <person name="Arendt D."/>
            <person name="Savage R."/>
            <person name="Osoegawa K."/>
            <person name="de Jong P."/>
            <person name="Lindberg D.R."/>
            <person name="Seaver E.C."/>
            <person name="Weisblat D.A."/>
            <person name="Putnam N.H."/>
            <person name="Grigoriev I.V."/>
            <person name="Rokhsar D.S."/>
        </authorList>
    </citation>
    <scope>NUCLEOTIDE SEQUENCE</scope>
    <source>
        <strain evidence="4">I ESC-2004</strain>
    </source>
</reference>
<feature type="region of interest" description="Disordered" evidence="1">
    <location>
        <begin position="153"/>
        <end position="175"/>
    </location>
</feature>
<evidence type="ECO:0000313" key="3">
    <source>
        <dbReference type="EnsemblMetazoa" id="CapteP204108"/>
    </source>
</evidence>
<protein>
    <submittedName>
        <fullName evidence="2 3">Uncharacterized protein</fullName>
    </submittedName>
</protein>
<dbReference type="Proteomes" id="UP000014760">
    <property type="component" value="Unassembled WGS sequence"/>
</dbReference>
<evidence type="ECO:0000313" key="2">
    <source>
        <dbReference type="EMBL" id="ELU07497.1"/>
    </source>
</evidence>
<feature type="region of interest" description="Disordered" evidence="1">
    <location>
        <begin position="286"/>
        <end position="305"/>
    </location>
</feature>
<accession>R7UU98</accession>
<gene>
    <name evidence="2" type="ORF">CAPTEDRAFT_204108</name>
</gene>